<proteinExistence type="predicted"/>
<reference evidence="1" key="1">
    <citation type="submission" date="2024-09" db="EMBL/GenBank/DDBJ databases">
        <title>Black Yeasts Isolated from many extreme environments.</title>
        <authorList>
            <person name="Coleine C."/>
            <person name="Stajich J.E."/>
            <person name="Selbmann L."/>
        </authorList>
    </citation>
    <scope>NUCLEOTIDE SEQUENCE</scope>
    <source>
        <strain evidence="1">CCFEE 5737</strain>
    </source>
</reference>
<feature type="non-terminal residue" evidence="1">
    <location>
        <position position="250"/>
    </location>
</feature>
<gene>
    <name evidence="1" type="primary">DHG2</name>
    <name evidence="1" type="ORF">LTS18_009667</name>
</gene>
<keyword evidence="2" id="KW-1185">Reference proteome</keyword>
<organism evidence="1 2">
    <name type="scientific">Coniosporium uncinatum</name>
    <dbReference type="NCBI Taxonomy" id="93489"/>
    <lineage>
        <taxon>Eukaryota</taxon>
        <taxon>Fungi</taxon>
        <taxon>Dikarya</taxon>
        <taxon>Ascomycota</taxon>
        <taxon>Pezizomycotina</taxon>
        <taxon>Dothideomycetes</taxon>
        <taxon>Dothideomycetes incertae sedis</taxon>
        <taxon>Coniosporium</taxon>
    </lineage>
</organism>
<name>A0ACC3DMA7_9PEZI</name>
<dbReference type="EMBL" id="JAWDJW010002638">
    <property type="protein sequence ID" value="KAK3077648.1"/>
    <property type="molecule type" value="Genomic_DNA"/>
</dbReference>
<evidence type="ECO:0000313" key="2">
    <source>
        <dbReference type="Proteomes" id="UP001186974"/>
    </source>
</evidence>
<comment type="caution">
    <text evidence="1">The sequence shown here is derived from an EMBL/GenBank/DDBJ whole genome shotgun (WGS) entry which is preliminary data.</text>
</comment>
<accession>A0ACC3DMA7</accession>
<sequence length="250" mass="26328">MSGLLEGKVAAITGGVSGIGRAIALEYLKQGADVAVNHLGDDWSKQNFESMLKEVPQGRKLIDVAGDISQQETATKLIKETVDTFGKLDIFVSNAGVCKFSEFLELEKSLFDFTVSINLSGAFYATQAAARQMVSQGKGGSIIGVSSISALVGGAGQTHYTPTKAGVLSLMQSCACALGQYGIRCNALLPGTIKTQLNEKDLEDDAKRKYMESRIPLGRTGVPEDLAGPAVFLASDLAKYVSGAQLLVDG</sequence>
<evidence type="ECO:0000313" key="1">
    <source>
        <dbReference type="EMBL" id="KAK3077648.1"/>
    </source>
</evidence>
<dbReference type="Proteomes" id="UP001186974">
    <property type="component" value="Unassembled WGS sequence"/>
</dbReference>
<protein>
    <submittedName>
        <fullName evidence="1">L-rhamnose-1-dehydrogenase</fullName>
    </submittedName>
</protein>